<dbReference type="PANTHER" id="PTHR10529">
    <property type="entry name" value="AP COMPLEX SUBUNIT MU"/>
    <property type="match status" value="1"/>
</dbReference>
<evidence type="ECO:0000256" key="5">
    <source>
        <dbReference type="ARBA" id="ARBA00023329"/>
    </source>
</evidence>
<comment type="caution">
    <text evidence="9">The sequence shown here is derived from an EMBL/GenBank/DDBJ whole genome shotgun (WGS) entry which is preliminary data.</text>
</comment>
<accession>A0A8H2ZI23</accession>
<dbReference type="GeneID" id="64859481"/>
<feature type="domain" description="MHD" evidence="8">
    <location>
        <begin position="244"/>
        <end position="539"/>
    </location>
</feature>
<evidence type="ECO:0000313" key="9">
    <source>
        <dbReference type="EMBL" id="CAB4256404.1"/>
    </source>
</evidence>
<evidence type="ECO:0000256" key="1">
    <source>
        <dbReference type="ARBA" id="ARBA00004156"/>
    </source>
</evidence>
<evidence type="ECO:0000313" key="10">
    <source>
        <dbReference type="Proteomes" id="UP000644660"/>
    </source>
</evidence>
<dbReference type="PIRSF" id="PIRSF005992">
    <property type="entry name" value="Clathrin_mu"/>
    <property type="match status" value="1"/>
</dbReference>
<dbReference type="EMBL" id="CAEFZW010000009">
    <property type="protein sequence ID" value="CAB4256404.1"/>
    <property type="molecule type" value="Genomic_DNA"/>
</dbReference>
<dbReference type="AlphaFoldDB" id="A0A8H2ZI23"/>
<dbReference type="Proteomes" id="UP000644660">
    <property type="component" value="Unassembled WGS sequence"/>
</dbReference>
<dbReference type="InterPro" id="IPR036168">
    <property type="entry name" value="AP2_Mu_C_sf"/>
</dbReference>
<gene>
    <name evidence="9" type="ORF">KABA2_09S03916</name>
</gene>
<proteinExistence type="inferred from homology"/>
<dbReference type="GO" id="GO:0030131">
    <property type="term" value="C:clathrin adaptor complex"/>
    <property type="evidence" value="ECO:0007669"/>
    <property type="project" value="UniProtKB-UniRule"/>
</dbReference>
<keyword evidence="2 6" id="KW-0813">Transport</keyword>
<dbReference type="SUPFAM" id="SSF49447">
    <property type="entry name" value="Second domain of Mu2 adaptin subunit (ap50) of ap2 adaptor"/>
    <property type="match status" value="1"/>
</dbReference>
<name>A0A8H2ZI23_9SACH</name>
<evidence type="ECO:0000256" key="2">
    <source>
        <dbReference type="ARBA" id="ARBA00022448"/>
    </source>
</evidence>
<organism evidence="9 10">
    <name type="scientific">Maudiozyma barnettii</name>
    <dbReference type="NCBI Taxonomy" id="61262"/>
    <lineage>
        <taxon>Eukaryota</taxon>
        <taxon>Fungi</taxon>
        <taxon>Dikarya</taxon>
        <taxon>Ascomycota</taxon>
        <taxon>Saccharomycotina</taxon>
        <taxon>Saccharomycetes</taxon>
        <taxon>Saccharomycetales</taxon>
        <taxon>Saccharomycetaceae</taxon>
        <taxon>Maudiozyma</taxon>
    </lineage>
</organism>
<keyword evidence="3 6" id="KW-0653">Protein transport</keyword>
<dbReference type="GO" id="GO:0016192">
    <property type="term" value="P:vesicle-mediated transport"/>
    <property type="evidence" value="ECO:0007669"/>
    <property type="project" value="InterPro"/>
</dbReference>
<dbReference type="GO" id="GO:0006886">
    <property type="term" value="P:intracellular protein transport"/>
    <property type="evidence" value="ECO:0007669"/>
    <property type="project" value="UniProtKB-UniRule"/>
</dbReference>
<evidence type="ECO:0000256" key="6">
    <source>
        <dbReference type="PIRNR" id="PIRNR005992"/>
    </source>
</evidence>
<dbReference type="InterPro" id="IPR028565">
    <property type="entry name" value="MHD"/>
</dbReference>
<protein>
    <submittedName>
        <fullName evidence="9">Similar to Saccharomyces cerevisiae YBR288C APM3 Mu3-like subunit of the clathrin associated protein complex (AP-3)</fullName>
    </submittedName>
</protein>
<dbReference type="OrthoDB" id="870at2759"/>
<comment type="subcellular location">
    <subcellularLocation>
        <location evidence="1">Cytoplasmic vesicle membrane</location>
    </subcellularLocation>
</comment>
<keyword evidence="5" id="KW-0968">Cytoplasmic vesicle</keyword>
<evidence type="ECO:0000259" key="8">
    <source>
        <dbReference type="PROSITE" id="PS51072"/>
    </source>
</evidence>
<feature type="compositionally biased region" description="Polar residues" evidence="7">
    <location>
        <begin position="177"/>
        <end position="191"/>
    </location>
</feature>
<dbReference type="PROSITE" id="PS51072">
    <property type="entry name" value="MHD"/>
    <property type="match status" value="1"/>
</dbReference>
<feature type="region of interest" description="Disordered" evidence="7">
    <location>
        <begin position="177"/>
        <end position="201"/>
    </location>
</feature>
<evidence type="ECO:0000256" key="7">
    <source>
        <dbReference type="SAM" id="MobiDB-lite"/>
    </source>
</evidence>
<dbReference type="InterPro" id="IPR001392">
    <property type="entry name" value="Clathrin_mu"/>
</dbReference>
<keyword evidence="10" id="KW-1185">Reference proteome</keyword>
<sequence>MYISFYITDSKNGLIFQYLPSASAPTFSDLWVKIKSVTAESDLTLQNEVKIGKYLKASKYHSDINNLNYWCLISDQKNEKVSIMDSFVLLETIDNILMEYFDKDALTVKKLTNNYDRLTMIFNYIIDDGEPQMAGNLYSNRIKDVIPLQNDLTKFIHSTAKNLGNVVSNTAVTSATSRNRGSYNGRMFNNPSSSLSSSSSTIGNEEIVPWRSTKIGQHAKEEIYLDFEETVQLVYQKRHRHAKRGGTTTSLSQGYINSSINDSRMQLVHGNIHGYIKGNSLLNGTPVVELNLNNNGCDLGIPRFYDCVNCEDYMSDNEDKKLLNTKVKFLPPDGKFNLMEYSIGLNSKQQSNNNFGLISINFENNLGRNEDEFEITVNISGSSKVEKVKNLIVDLQFFESQIHEERTEPNEHSGKIKIIRNTHGRFSHDIDSVRGNWIFDVNTPTGTIAILRGCIENDDNDNLQKERNSTDEKEGLEQIVNKHTMTLQTINVKYEHEGQSVSGIKVNSIDVIKQPRSSLPSNIFKGVKYLSKMVDYEIREY</sequence>
<evidence type="ECO:0000256" key="4">
    <source>
        <dbReference type="ARBA" id="ARBA00023136"/>
    </source>
</evidence>
<dbReference type="Pfam" id="PF00928">
    <property type="entry name" value="Adap_comp_sub"/>
    <property type="match status" value="1"/>
</dbReference>
<dbReference type="RefSeq" id="XP_041408248.1">
    <property type="nucleotide sequence ID" value="XM_041552314.1"/>
</dbReference>
<comment type="similarity">
    <text evidence="6">Belongs to the adaptor complexes medium subunit family.</text>
</comment>
<evidence type="ECO:0000256" key="3">
    <source>
        <dbReference type="ARBA" id="ARBA00022927"/>
    </source>
</evidence>
<dbReference type="GO" id="GO:0030659">
    <property type="term" value="C:cytoplasmic vesicle membrane"/>
    <property type="evidence" value="ECO:0007669"/>
    <property type="project" value="UniProtKB-SubCell"/>
</dbReference>
<keyword evidence="4" id="KW-0472">Membrane</keyword>
<reference evidence="9 10" key="1">
    <citation type="submission" date="2020-05" db="EMBL/GenBank/DDBJ databases">
        <authorList>
            <person name="Casaregola S."/>
            <person name="Devillers H."/>
            <person name="Grondin C."/>
        </authorList>
    </citation>
    <scope>NUCLEOTIDE SEQUENCE [LARGE SCALE GENOMIC DNA]</scope>
    <source>
        <strain evidence="9 10">CLIB 1767</strain>
    </source>
</reference>
<dbReference type="InterPro" id="IPR050431">
    <property type="entry name" value="Adaptor_comp_med_subunit"/>
</dbReference>
<dbReference type="Gene3D" id="2.60.40.1170">
    <property type="entry name" value="Mu homology domain, subdomain B"/>
    <property type="match status" value="2"/>
</dbReference>